<dbReference type="InterPro" id="IPR010319">
    <property type="entry name" value="Transglutaminase-like_Cys_pept"/>
</dbReference>
<evidence type="ECO:0008006" key="3">
    <source>
        <dbReference type="Google" id="ProtNLM"/>
    </source>
</evidence>
<dbReference type="RefSeq" id="WP_190426384.1">
    <property type="nucleotide sequence ID" value="NZ_JAAOCA010000050.1"/>
</dbReference>
<comment type="caution">
    <text evidence="1">The sequence shown here is derived from an EMBL/GenBank/DDBJ whole genome shotgun (WGS) entry which is preliminary data.</text>
</comment>
<gene>
    <name evidence="1" type="ORF">HAQ05_25535</name>
</gene>
<evidence type="ECO:0000313" key="2">
    <source>
        <dbReference type="Proteomes" id="UP000805841"/>
    </source>
</evidence>
<sequence length="239" mass="26747">MGVPVRSTRCAACPPPRLRAACLLWLALWLPGNGWALPMWNFDTVMARAELRYGQLGSAEQRLRAWQTMLDQAQGLPPRQQLDAVNRFFNRQLSFRDDQQIWGQDDYWATPVEALVKGAGDCEDYAIAKYFSLRRLGVPAQNLRITYVKALQQRNQAHMVLAWYEAPEADPLVLDNLVADIAPASQRDDLVPVYAFSAEGLFLAGSGGAEVRNGDAKRLSRWQAVLRKMDAEGFPIGQG</sequence>
<dbReference type="PANTHER" id="PTHR39327:SF1">
    <property type="entry name" value="BLR5470 PROTEIN"/>
    <property type="match status" value="1"/>
</dbReference>
<dbReference type="Gene3D" id="3.10.620.30">
    <property type="match status" value="1"/>
</dbReference>
<dbReference type="EMBL" id="JAAOCA010000050">
    <property type="protein sequence ID" value="MBD1602045.1"/>
    <property type="molecule type" value="Genomic_DNA"/>
</dbReference>
<keyword evidence="2" id="KW-1185">Reference proteome</keyword>
<dbReference type="Pfam" id="PF06035">
    <property type="entry name" value="Peptidase_C93"/>
    <property type="match status" value="1"/>
</dbReference>
<dbReference type="SUPFAM" id="SSF54001">
    <property type="entry name" value="Cysteine proteinases"/>
    <property type="match status" value="1"/>
</dbReference>
<dbReference type="PANTHER" id="PTHR39327">
    <property type="match status" value="1"/>
</dbReference>
<proteinExistence type="predicted"/>
<accession>A0ABR7Z913</accession>
<reference evidence="1 2" key="1">
    <citation type="journal article" date="2020" name="Insects">
        <title>Bacteria Belonging to Pseudomonas typographi sp. nov. from the Bark Beetle Ips typographus Have Genomic Potential to Aid in the Host Ecology.</title>
        <authorList>
            <person name="Peral-Aranega E."/>
            <person name="Saati-Santamaria Z."/>
            <person name="Kolarik M."/>
            <person name="Rivas R."/>
            <person name="Garcia-Fraile P."/>
        </authorList>
    </citation>
    <scope>NUCLEOTIDE SEQUENCE [LARGE SCALE GENOMIC DNA]</scope>
    <source>
        <strain evidence="1 2">CA3A</strain>
    </source>
</reference>
<dbReference type="Proteomes" id="UP000805841">
    <property type="component" value="Unassembled WGS sequence"/>
</dbReference>
<protein>
    <recommendedName>
        <fullName evidence="3">Periplasmic protein</fullName>
    </recommendedName>
</protein>
<organism evidence="1 2">
    <name type="scientific">Pseudomonas typographi</name>
    <dbReference type="NCBI Taxonomy" id="2715964"/>
    <lineage>
        <taxon>Bacteria</taxon>
        <taxon>Pseudomonadati</taxon>
        <taxon>Pseudomonadota</taxon>
        <taxon>Gammaproteobacteria</taxon>
        <taxon>Pseudomonadales</taxon>
        <taxon>Pseudomonadaceae</taxon>
        <taxon>Pseudomonas</taxon>
    </lineage>
</organism>
<dbReference type="InterPro" id="IPR038765">
    <property type="entry name" value="Papain-like_cys_pep_sf"/>
</dbReference>
<name>A0ABR7Z913_9PSED</name>
<dbReference type="NCBIfam" id="NF045674">
    <property type="entry name" value="CystProtLapG"/>
    <property type="match status" value="1"/>
</dbReference>
<evidence type="ECO:0000313" key="1">
    <source>
        <dbReference type="EMBL" id="MBD1602045.1"/>
    </source>
</evidence>